<dbReference type="InterPro" id="IPR054179">
    <property type="entry name" value="PSD13_N"/>
</dbReference>
<organism evidence="4 5">
    <name type="scientific">Planoprotostelium fungivorum</name>
    <dbReference type="NCBI Taxonomy" id="1890364"/>
    <lineage>
        <taxon>Eukaryota</taxon>
        <taxon>Amoebozoa</taxon>
        <taxon>Evosea</taxon>
        <taxon>Variosea</taxon>
        <taxon>Cavosteliida</taxon>
        <taxon>Cavosteliaceae</taxon>
        <taxon>Planoprotostelium</taxon>
    </lineage>
</organism>
<accession>A0A2P6NKK3</accession>
<gene>
    <name evidence="4" type="ORF">PROFUN_08027</name>
</gene>
<evidence type="ECO:0000313" key="4">
    <source>
        <dbReference type="EMBL" id="PRP84442.1"/>
    </source>
</evidence>
<sequence length="411" mass="46747">MTWTEIAHSLAQISQAQPSTTEMTAASVAAKNYINKLAETHPNPTIRAEYVKERDLYEKKLWHQLTLNLESLVLNPYFDDNKELIELYDNFIREFEARINQLKFVKICLGIARQVKDPSQAIAFIKHFSAKLNQKDKEAYSLILTETAFLNLRSAQFDTAKQLTEQATTILDSVTGADPYVYSSLYKTLSAYHKVKVASTDFYRTSLTYLVYTPIESLSVDEQKVLAFDMGIAALVSPDIYNFGQLLSHPVLSSLHGTSNEWLAKFLVAFNSGDLYKYDAILKEYQGKITETPALINNMVLLREKISMLALMELVFNRTAEERTLTFNTVAEATKVSMEEVELLVMKALSLDLIRGVIDEPNHTVSIHWVQPRILDLKQVEKMKERVAQWEGNVVSTLRFVENETAPELLA</sequence>
<dbReference type="SUPFAM" id="SSF46785">
    <property type="entry name" value="Winged helix' DNA-binding domain"/>
    <property type="match status" value="1"/>
</dbReference>
<dbReference type="SMART" id="SM00088">
    <property type="entry name" value="PINT"/>
    <property type="match status" value="1"/>
</dbReference>
<dbReference type="OrthoDB" id="1093at2759"/>
<dbReference type="FunCoup" id="A0A2P6NKK3">
    <property type="interactions" value="1022"/>
</dbReference>
<dbReference type="InterPro" id="IPR000717">
    <property type="entry name" value="PCI_dom"/>
</dbReference>
<comment type="similarity">
    <text evidence="1">Belongs to the proteasome subunit S11 family.</text>
</comment>
<dbReference type="PROSITE" id="PS50250">
    <property type="entry name" value="PCI"/>
    <property type="match status" value="1"/>
</dbReference>
<reference evidence="4 5" key="1">
    <citation type="journal article" date="2018" name="Genome Biol. Evol.">
        <title>Multiple Roots of Fruiting Body Formation in Amoebozoa.</title>
        <authorList>
            <person name="Hillmann F."/>
            <person name="Forbes G."/>
            <person name="Novohradska S."/>
            <person name="Ferling I."/>
            <person name="Riege K."/>
            <person name="Groth M."/>
            <person name="Westermann M."/>
            <person name="Marz M."/>
            <person name="Spaller T."/>
            <person name="Winckler T."/>
            <person name="Schaap P."/>
            <person name="Glockner G."/>
        </authorList>
    </citation>
    <scope>NUCLEOTIDE SEQUENCE [LARGE SCALE GENOMIC DNA]</scope>
    <source>
        <strain evidence="4 5">Jena</strain>
    </source>
</reference>
<dbReference type="InterPro" id="IPR035298">
    <property type="entry name" value="PSMD13"/>
</dbReference>
<evidence type="ECO:0000256" key="1">
    <source>
        <dbReference type="ARBA" id="ARBA00006207"/>
    </source>
</evidence>
<dbReference type="Pfam" id="PF01399">
    <property type="entry name" value="PCI"/>
    <property type="match status" value="1"/>
</dbReference>
<dbReference type="AlphaFoldDB" id="A0A2P6NKK3"/>
<evidence type="ECO:0000259" key="3">
    <source>
        <dbReference type="PROSITE" id="PS50250"/>
    </source>
</evidence>
<feature type="domain" description="PCI" evidence="3">
    <location>
        <begin position="198"/>
        <end position="372"/>
    </location>
</feature>
<dbReference type="InParanoid" id="A0A2P6NKK3"/>
<keyword evidence="5" id="KW-1185">Reference proteome</keyword>
<dbReference type="GO" id="GO:0005634">
    <property type="term" value="C:nucleus"/>
    <property type="evidence" value="ECO:0007669"/>
    <property type="project" value="TreeGrafter"/>
</dbReference>
<dbReference type="GO" id="GO:0008541">
    <property type="term" value="C:proteasome regulatory particle, lid subcomplex"/>
    <property type="evidence" value="ECO:0007669"/>
    <property type="project" value="TreeGrafter"/>
</dbReference>
<dbReference type="EMBL" id="MDYQ01000062">
    <property type="protein sequence ID" value="PRP84442.1"/>
    <property type="molecule type" value="Genomic_DNA"/>
</dbReference>
<dbReference type="PANTHER" id="PTHR10539">
    <property type="entry name" value="26S PROTEASOME NON-ATPASE REGULATORY SUBUNIT 13"/>
    <property type="match status" value="1"/>
</dbReference>
<dbReference type="InterPro" id="IPR036390">
    <property type="entry name" value="WH_DNA-bd_sf"/>
</dbReference>
<dbReference type="STRING" id="1890364.A0A2P6NKK3"/>
<proteinExistence type="inferred from homology"/>
<evidence type="ECO:0000256" key="2">
    <source>
        <dbReference type="ARBA" id="ARBA00022942"/>
    </source>
</evidence>
<evidence type="ECO:0000313" key="5">
    <source>
        <dbReference type="Proteomes" id="UP000241769"/>
    </source>
</evidence>
<protein>
    <recommendedName>
        <fullName evidence="3">PCI domain-containing protein</fullName>
    </recommendedName>
</protein>
<dbReference type="GO" id="GO:0005198">
    <property type="term" value="F:structural molecule activity"/>
    <property type="evidence" value="ECO:0007669"/>
    <property type="project" value="TreeGrafter"/>
</dbReference>
<dbReference type="Pfam" id="PF22037">
    <property type="entry name" value="PSD13_N"/>
    <property type="match status" value="1"/>
</dbReference>
<dbReference type="PANTHER" id="PTHR10539:SF0">
    <property type="entry name" value="26S PROTEASOME NON-ATPASE REGULATORY SUBUNIT 13"/>
    <property type="match status" value="1"/>
</dbReference>
<keyword evidence="2" id="KW-0647">Proteasome</keyword>
<dbReference type="GO" id="GO:0005829">
    <property type="term" value="C:cytosol"/>
    <property type="evidence" value="ECO:0007669"/>
    <property type="project" value="TreeGrafter"/>
</dbReference>
<dbReference type="Proteomes" id="UP000241769">
    <property type="component" value="Unassembled WGS sequence"/>
</dbReference>
<comment type="caution">
    <text evidence="4">The sequence shown here is derived from an EMBL/GenBank/DDBJ whole genome shotgun (WGS) entry which is preliminary data.</text>
</comment>
<name>A0A2P6NKK3_9EUKA</name>
<dbReference type="GO" id="GO:0006511">
    <property type="term" value="P:ubiquitin-dependent protein catabolic process"/>
    <property type="evidence" value="ECO:0007669"/>
    <property type="project" value="TreeGrafter"/>
</dbReference>